<feature type="domain" description="Thioredoxin" evidence="12">
    <location>
        <begin position="99"/>
        <end position="172"/>
    </location>
</feature>
<feature type="signal peptide" evidence="11">
    <location>
        <begin position="1"/>
        <end position="19"/>
    </location>
</feature>
<accession>A0AAF3FRB6</accession>
<dbReference type="GO" id="GO:0005789">
    <property type="term" value="C:endoplasmic reticulum membrane"/>
    <property type="evidence" value="ECO:0007669"/>
    <property type="project" value="TreeGrafter"/>
</dbReference>
<dbReference type="GO" id="GO:0033188">
    <property type="term" value="F:sphingomyelin synthase activity"/>
    <property type="evidence" value="ECO:0007669"/>
    <property type="project" value="TreeGrafter"/>
</dbReference>
<dbReference type="GO" id="GO:0006686">
    <property type="term" value="P:sphingomyelin biosynthetic process"/>
    <property type="evidence" value="ECO:0007669"/>
    <property type="project" value="TreeGrafter"/>
</dbReference>
<feature type="transmembrane region" description="Helical" evidence="10">
    <location>
        <begin position="437"/>
        <end position="461"/>
    </location>
</feature>
<keyword evidence="6 10" id="KW-1133">Transmembrane helix</keyword>
<evidence type="ECO:0000256" key="7">
    <source>
        <dbReference type="ARBA" id="ARBA00023098"/>
    </source>
</evidence>
<evidence type="ECO:0000256" key="1">
    <source>
        <dbReference type="ARBA" id="ARBA00004141"/>
    </source>
</evidence>
<evidence type="ECO:0000313" key="14">
    <source>
        <dbReference type="Proteomes" id="UP000887575"/>
    </source>
</evidence>
<dbReference type="GO" id="GO:0046513">
    <property type="term" value="P:ceramide biosynthetic process"/>
    <property type="evidence" value="ECO:0007669"/>
    <property type="project" value="TreeGrafter"/>
</dbReference>
<dbReference type="Pfam" id="PF00085">
    <property type="entry name" value="Thioredoxin"/>
    <property type="match status" value="1"/>
</dbReference>
<keyword evidence="5" id="KW-0746">Sphingolipid metabolism</keyword>
<name>A0AAF3FRB6_9BILA</name>
<keyword evidence="11" id="KW-0732">Signal</keyword>
<dbReference type="InterPro" id="IPR045221">
    <property type="entry name" value="Sphingomyelin_synth-like"/>
</dbReference>
<dbReference type="InterPro" id="IPR025749">
    <property type="entry name" value="Sphingomyelin_synth-like_dom"/>
</dbReference>
<evidence type="ECO:0000256" key="9">
    <source>
        <dbReference type="SAM" id="MobiDB-lite"/>
    </source>
</evidence>
<evidence type="ECO:0000256" key="10">
    <source>
        <dbReference type="SAM" id="Phobius"/>
    </source>
</evidence>
<evidence type="ECO:0000256" key="11">
    <source>
        <dbReference type="SAM" id="SignalP"/>
    </source>
</evidence>
<feature type="domain" description="Sphingomyelin synthase-like" evidence="13">
    <location>
        <begin position="537"/>
        <end position="609"/>
    </location>
</feature>
<dbReference type="GO" id="GO:0005886">
    <property type="term" value="C:plasma membrane"/>
    <property type="evidence" value="ECO:0007669"/>
    <property type="project" value="TreeGrafter"/>
</dbReference>
<feature type="transmembrane region" description="Helical" evidence="10">
    <location>
        <begin position="569"/>
        <end position="588"/>
    </location>
</feature>
<dbReference type="Gene3D" id="3.40.30.10">
    <property type="entry name" value="Glutaredoxin"/>
    <property type="match status" value="1"/>
</dbReference>
<dbReference type="PANTHER" id="PTHR21290:SF27">
    <property type="entry name" value="PHOSPHATIDYLCHOLINE:CERAMIDE CHOLINEPHOSPHOTRANSFERASE 1"/>
    <property type="match status" value="1"/>
</dbReference>
<feature type="transmembrane region" description="Helical" evidence="10">
    <location>
        <begin position="540"/>
        <end position="557"/>
    </location>
</feature>
<dbReference type="AlphaFoldDB" id="A0AAF3FRB6"/>
<feature type="transmembrane region" description="Helical" evidence="10">
    <location>
        <begin position="473"/>
        <end position="492"/>
    </location>
</feature>
<comment type="subcellular location">
    <subcellularLocation>
        <location evidence="1">Membrane</location>
        <topology evidence="1">Multi-pass membrane protein</topology>
    </subcellularLocation>
</comment>
<dbReference type="PANTHER" id="PTHR21290">
    <property type="entry name" value="SPHINGOMYELIN SYNTHETASE"/>
    <property type="match status" value="1"/>
</dbReference>
<evidence type="ECO:0000256" key="8">
    <source>
        <dbReference type="ARBA" id="ARBA00023136"/>
    </source>
</evidence>
<keyword evidence="7" id="KW-0443">Lipid metabolism</keyword>
<dbReference type="Pfam" id="PF14360">
    <property type="entry name" value="PAP2_C"/>
    <property type="match status" value="1"/>
</dbReference>
<feature type="chain" id="PRO_5042149845" evidence="11">
    <location>
        <begin position="20"/>
        <end position="670"/>
    </location>
</feature>
<dbReference type="WBParaSite" id="MBELARI_LOCUS8654">
    <property type="protein sequence ID" value="MBELARI_LOCUS8654"/>
    <property type="gene ID" value="MBELARI_LOCUS8654"/>
</dbReference>
<evidence type="ECO:0000256" key="3">
    <source>
        <dbReference type="ARBA" id="ARBA00022679"/>
    </source>
</evidence>
<dbReference type="InterPro" id="IPR036249">
    <property type="entry name" value="Thioredoxin-like_sf"/>
</dbReference>
<keyword evidence="4 10" id="KW-0812">Transmembrane</keyword>
<evidence type="ECO:0000256" key="4">
    <source>
        <dbReference type="ARBA" id="ARBA00022692"/>
    </source>
</evidence>
<evidence type="ECO:0000256" key="5">
    <source>
        <dbReference type="ARBA" id="ARBA00022919"/>
    </source>
</evidence>
<evidence type="ECO:0000259" key="12">
    <source>
        <dbReference type="Pfam" id="PF00085"/>
    </source>
</evidence>
<feature type="transmembrane region" description="Helical" evidence="10">
    <location>
        <begin position="214"/>
        <end position="233"/>
    </location>
</feature>
<sequence length="670" mass="75873">MYRVYQIIVVLLYGSYVFAKNSSCTLNRGGRLKAYLLKYCPVTEEEECVDDTLDNLSAIRYRCFNFEASTNNSNMTVHLLHATEMMALLRLKETEAKRKSSCILSLFYAPECQFSARLAPYFNALPYRFPRLTVVAIDATDFSKFNSRYGITGTPTVILWVNGMAVARMDDRPLNSKGLDGFIKHWTDLEPRALPSEPITPGPLLLEVDPSVNFKYVVLSWIILFSGSAYYYFNSAFGQRLNNNLQRGHFTPTITKNFLCSVKESNQNNIVCFRILPNDAMTNRESTLPYERMVDPEEPQPSEEISPAELPHNNWGNNSQIQGAEASSTTRRNPCGYGGATSSGSQTDEESIDDGNGTTPLLGAGPSSSGDVRVDMPNEDKPASPHDRFPKEKTKTILSCILVVFSGFLNTLTLSFVHELLPDQPPLPDVGFRHTTYYALGLNICEYLMLGSFISVLVLILFHRHRWIVLRRLAFIGSILYLCRCITMYSTIVPKADPNYYCSPKLGENATFWLISRRAIEVMAGMGLNLFGKHSLCGDYIYSGHTIVLTISALFIGEYTPRRWKIVHLASWLIAIAGMVLLIISRGHYTIDVILSYFICTRVFWSYHTLAAHPTLKTSSNSHLRKEWWFIFFRYIEGSVVKPIPRRYDIPIPLPRKVAAFLRRQKANVQ</sequence>
<dbReference type="GO" id="GO:0047493">
    <property type="term" value="F:ceramide cholinephosphotransferase activity"/>
    <property type="evidence" value="ECO:0007669"/>
    <property type="project" value="TreeGrafter"/>
</dbReference>
<dbReference type="InterPro" id="IPR013766">
    <property type="entry name" value="Thioredoxin_domain"/>
</dbReference>
<dbReference type="GO" id="GO:0000139">
    <property type="term" value="C:Golgi membrane"/>
    <property type="evidence" value="ECO:0007669"/>
    <property type="project" value="TreeGrafter"/>
</dbReference>
<feature type="compositionally biased region" description="Basic and acidic residues" evidence="9">
    <location>
        <begin position="372"/>
        <end position="389"/>
    </location>
</feature>
<evidence type="ECO:0000259" key="13">
    <source>
        <dbReference type="Pfam" id="PF14360"/>
    </source>
</evidence>
<dbReference type="Proteomes" id="UP000887575">
    <property type="component" value="Unassembled WGS sequence"/>
</dbReference>
<evidence type="ECO:0000313" key="15">
    <source>
        <dbReference type="WBParaSite" id="MBELARI_LOCUS8654"/>
    </source>
</evidence>
<keyword evidence="14" id="KW-1185">Reference proteome</keyword>
<feature type="transmembrane region" description="Helical" evidence="10">
    <location>
        <begin position="396"/>
        <end position="417"/>
    </location>
</feature>
<dbReference type="SUPFAM" id="SSF52833">
    <property type="entry name" value="Thioredoxin-like"/>
    <property type="match status" value="1"/>
</dbReference>
<dbReference type="CDD" id="cd01610">
    <property type="entry name" value="PAP2_like"/>
    <property type="match status" value="1"/>
</dbReference>
<keyword evidence="8 10" id="KW-0472">Membrane</keyword>
<reference evidence="15" key="1">
    <citation type="submission" date="2024-02" db="UniProtKB">
        <authorList>
            <consortium name="WormBaseParasite"/>
        </authorList>
    </citation>
    <scope>IDENTIFICATION</scope>
</reference>
<keyword evidence="3" id="KW-0808">Transferase</keyword>
<evidence type="ECO:0000256" key="6">
    <source>
        <dbReference type="ARBA" id="ARBA00022989"/>
    </source>
</evidence>
<organism evidence="14 15">
    <name type="scientific">Mesorhabditis belari</name>
    <dbReference type="NCBI Taxonomy" id="2138241"/>
    <lineage>
        <taxon>Eukaryota</taxon>
        <taxon>Metazoa</taxon>
        <taxon>Ecdysozoa</taxon>
        <taxon>Nematoda</taxon>
        <taxon>Chromadorea</taxon>
        <taxon>Rhabditida</taxon>
        <taxon>Rhabditina</taxon>
        <taxon>Rhabditomorpha</taxon>
        <taxon>Rhabditoidea</taxon>
        <taxon>Rhabditidae</taxon>
        <taxon>Mesorhabditinae</taxon>
        <taxon>Mesorhabditis</taxon>
    </lineage>
</organism>
<comment type="similarity">
    <text evidence="2">Belongs to the sphingomyelin synthase family.</text>
</comment>
<proteinExistence type="inferred from homology"/>
<evidence type="ECO:0000256" key="2">
    <source>
        <dbReference type="ARBA" id="ARBA00005441"/>
    </source>
</evidence>
<feature type="region of interest" description="Disordered" evidence="9">
    <location>
        <begin position="293"/>
        <end position="389"/>
    </location>
</feature>
<protein>
    <submittedName>
        <fullName evidence="15">Sphingomyelin synthase-like domain-containing protein</fullName>
    </submittedName>
</protein>
<feature type="compositionally biased region" description="Polar residues" evidence="9">
    <location>
        <begin position="314"/>
        <end position="332"/>
    </location>
</feature>